<protein>
    <submittedName>
        <fullName evidence="2">Uncharacterized protein</fullName>
    </submittedName>
</protein>
<feature type="compositionally biased region" description="Polar residues" evidence="1">
    <location>
        <begin position="1"/>
        <end position="15"/>
    </location>
</feature>
<sequence length="77" mass="8735">MPHPKSTNTWLTPNRCSERDDGAMANSPEPCWVNLDHQTRNTVLLDALAQALRRRRRSQADVDLPPELENTLARQSA</sequence>
<name>A0ABQ4EZQ1_9ACTN</name>
<comment type="caution">
    <text evidence="2">The sequence shown here is derived from an EMBL/GenBank/DDBJ whole genome shotgun (WGS) entry which is preliminary data.</text>
</comment>
<feature type="region of interest" description="Disordered" evidence="1">
    <location>
        <begin position="54"/>
        <end position="77"/>
    </location>
</feature>
<reference evidence="2 3" key="1">
    <citation type="submission" date="2021-01" db="EMBL/GenBank/DDBJ databases">
        <title>Whole genome shotgun sequence of Plantactinospora mayteni NBRC 109088.</title>
        <authorList>
            <person name="Komaki H."/>
            <person name="Tamura T."/>
        </authorList>
    </citation>
    <scope>NUCLEOTIDE SEQUENCE [LARGE SCALE GENOMIC DNA]</scope>
    <source>
        <strain evidence="2 3">NBRC 109088</strain>
    </source>
</reference>
<keyword evidence="3" id="KW-1185">Reference proteome</keyword>
<evidence type="ECO:0000313" key="2">
    <source>
        <dbReference type="EMBL" id="GIH00108.1"/>
    </source>
</evidence>
<feature type="region of interest" description="Disordered" evidence="1">
    <location>
        <begin position="1"/>
        <end position="22"/>
    </location>
</feature>
<evidence type="ECO:0000313" key="3">
    <source>
        <dbReference type="Proteomes" id="UP000621500"/>
    </source>
</evidence>
<evidence type="ECO:0000256" key="1">
    <source>
        <dbReference type="SAM" id="MobiDB-lite"/>
    </source>
</evidence>
<proteinExistence type="predicted"/>
<gene>
    <name evidence="2" type="ORF">Pma05_66800</name>
</gene>
<organism evidence="2 3">
    <name type="scientific">Plantactinospora mayteni</name>
    <dbReference type="NCBI Taxonomy" id="566021"/>
    <lineage>
        <taxon>Bacteria</taxon>
        <taxon>Bacillati</taxon>
        <taxon>Actinomycetota</taxon>
        <taxon>Actinomycetes</taxon>
        <taxon>Micromonosporales</taxon>
        <taxon>Micromonosporaceae</taxon>
        <taxon>Plantactinospora</taxon>
    </lineage>
</organism>
<dbReference type="Proteomes" id="UP000621500">
    <property type="component" value="Unassembled WGS sequence"/>
</dbReference>
<accession>A0ABQ4EZQ1</accession>
<dbReference type="EMBL" id="BONX01000050">
    <property type="protein sequence ID" value="GIH00108.1"/>
    <property type="molecule type" value="Genomic_DNA"/>
</dbReference>